<keyword evidence="1" id="KW-0472">Membrane</keyword>
<feature type="transmembrane region" description="Helical" evidence="1">
    <location>
        <begin position="6"/>
        <end position="27"/>
    </location>
</feature>
<dbReference type="AlphaFoldDB" id="A2BJG9"/>
<gene>
    <name evidence="2" type="ordered locus">Hbut_0258</name>
</gene>
<keyword evidence="1" id="KW-0812">Transmembrane</keyword>
<protein>
    <submittedName>
        <fullName evidence="2">Uncharacterized protein</fullName>
    </submittedName>
</protein>
<evidence type="ECO:0000313" key="2">
    <source>
        <dbReference type="EMBL" id="ABM80130.1"/>
    </source>
</evidence>
<evidence type="ECO:0000313" key="3">
    <source>
        <dbReference type="Proteomes" id="UP000002593"/>
    </source>
</evidence>
<reference evidence="2 3" key="1">
    <citation type="journal article" date="2007" name="Archaea">
        <title>The genome of Hyperthermus butylicus: a sulfur-reducing, peptide fermenting, neutrophilic Crenarchaeote growing up to 108 degrees C.</title>
        <authorList>
            <person name="Brugger K."/>
            <person name="Chen L."/>
            <person name="Stark M."/>
            <person name="Zibat A."/>
            <person name="Redder P."/>
            <person name="Ruepp A."/>
            <person name="Awayez M."/>
            <person name="She Q."/>
            <person name="Garrett R.A."/>
            <person name="Klenk H.P."/>
        </authorList>
    </citation>
    <scope>NUCLEOTIDE SEQUENCE [LARGE SCALE GENOMIC DNA]</scope>
    <source>
        <strain evidence="3">DSM 5456 / JCM 9403 / PLM1-5</strain>
    </source>
</reference>
<feature type="transmembrane region" description="Helical" evidence="1">
    <location>
        <begin position="47"/>
        <end position="70"/>
    </location>
</feature>
<feature type="transmembrane region" description="Helical" evidence="1">
    <location>
        <begin position="90"/>
        <end position="109"/>
    </location>
</feature>
<evidence type="ECO:0000256" key="1">
    <source>
        <dbReference type="SAM" id="Phobius"/>
    </source>
</evidence>
<name>A2BJG9_HYPBU</name>
<dbReference type="EnsemblBacteria" id="ABM80130">
    <property type="protein sequence ID" value="ABM80130"/>
    <property type="gene ID" value="Hbut_0258"/>
</dbReference>
<sequence>MRLRPWLRLALHAFLVGLVAGALARLLFWSRIEASASSGGYGLSHYLAGFVVPLLKLLSPVYGVAFPSFFTGYELGEWLLGDNPFSELQSFAIGLAGGLILIWLVQLLARWRRRATS</sequence>
<dbReference type="KEGG" id="hbu:Hbut_0258"/>
<dbReference type="STRING" id="415426.Hbut_0258"/>
<keyword evidence="1" id="KW-1133">Transmembrane helix</keyword>
<dbReference type="HOGENOM" id="CLU_2079390_0_0_2"/>
<proteinExistence type="predicted"/>
<accession>A2BJG9</accession>
<organism evidence="2 3">
    <name type="scientific">Hyperthermus butylicus (strain DSM 5456 / JCM 9403 / PLM1-5)</name>
    <dbReference type="NCBI Taxonomy" id="415426"/>
    <lineage>
        <taxon>Archaea</taxon>
        <taxon>Thermoproteota</taxon>
        <taxon>Thermoprotei</taxon>
        <taxon>Desulfurococcales</taxon>
        <taxon>Pyrodictiaceae</taxon>
        <taxon>Hyperthermus</taxon>
    </lineage>
</organism>
<dbReference type="Proteomes" id="UP000002593">
    <property type="component" value="Chromosome"/>
</dbReference>
<dbReference type="EMBL" id="CP000493">
    <property type="protein sequence ID" value="ABM80130.1"/>
    <property type="molecule type" value="Genomic_DNA"/>
</dbReference>
<keyword evidence="3" id="KW-1185">Reference proteome</keyword>